<evidence type="ECO:0000256" key="1">
    <source>
        <dbReference type="SAM" id="MobiDB-lite"/>
    </source>
</evidence>
<sequence>MQQASTSLIGAPGPLQPGPHHLYPGKIQNPRLLLRKCYTSQKLTLLIKYECPKILEWLYPNGEFILQKIIHHWGLGAVLWLRIPPN</sequence>
<organism evidence="2 3">
    <name type="scientific">Neobacillus vireti LMG 21834</name>
    <dbReference type="NCBI Taxonomy" id="1131730"/>
    <lineage>
        <taxon>Bacteria</taxon>
        <taxon>Bacillati</taxon>
        <taxon>Bacillota</taxon>
        <taxon>Bacilli</taxon>
        <taxon>Bacillales</taxon>
        <taxon>Bacillaceae</taxon>
        <taxon>Neobacillus</taxon>
    </lineage>
</organism>
<keyword evidence="3" id="KW-1185">Reference proteome</keyword>
<evidence type="ECO:0000313" key="3">
    <source>
        <dbReference type="Proteomes" id="UP000018877"/>
    </source>
</evidence>
<dbReference type="Proteomes" id="UP000018877">
    <property type="component" value="Unassembled WGS sequence"/>
</dbReference>
<feature type="region of interest" description="Disordered" evidence="1">
    <location>
        <begin position="1"/>
        <end position="20"/>
    </location>
</feature>
<dbReference type="AlphaFoldDB" id="A0AB94IV02"/>
<protein>
    <submittedName>
        <fullName evidence="2">Uncharacterized protein</fullName>
    </submittedName>
</protein>
<gene>
    <name evidence="2" type="ORF">BAVI_00230</name>
</gene>
<accession>A0AB94IV02</accession>
<reference evidence="2 3" key="1">
    <citation type="journal article" date="2014" name="Environ. Microbiol.">
        <title>The nitrate-ammonifying and nosZ-carrying bacterium Bacillus vireti is a potent source and sink for nitric and nitrous oxide under high nitrate conditions.</title>
        <authorList>
            <person name="Mania D."/>
            <person name="Heylen K."/>
            <person name="van Spanning R.J."/>
            <person name="Frostegard A."/>
        </authorList>
    </citation>
    <scope>NUCLEOTIDE SEQUENCE [LARGE SCALE GENOMIC DNA]</scope>
    <source>
        <strain evidence="2 3">LMG 21834</strain>
    </source>
</reference>
<name>A0AB94IV02_9BACI</name>
<proteinExistence type="predicted"/>
<evidence type="ECO:0000313" key="2">
    <source>
        <dbReference type="EMBL" id="ETI70783.1"/>
    </source>
</evidence>
<comment type="caution">
    <text evidence="2">The sequence shown here is derived from an EMBL/GenBank/DDBJ whole genome shotgun (WGS) entry which is preliminary data.</text>
</comment>
<dbReference type="EMBL" id="ALAN01000008">
    <property type="protein sequence ID" value="ETI70783.1"/>
    <property type="molecule type" value="Genomic_DNA"/>
</dbReference>